<dbReference type="Proteomes" id="UP001523392">
    <property type="component" value="Unassembled WGS sequence"/>
</dbReference>
<proteinExistence type="predicted"/>
<keyword evidence="3 5" id="KW-1133">Transmembrane helix</keyword>
<feature type="transmembrane region" description="Helical" evidence="5">
    <location>
        <begin position="47"/>
        <end position="68"/>
    </location>
</feature>
<evidence type="ECO:0000313" key="7">
    <source>
        <dbReference type="Proteomes" id="UP001523392"/>
    </source>
</evidence>
<keyword evidence="7" id="KW-1185">Reference proteome</keyword>
<dbReference type="RefSeq" id="WP_252953955.1">
    <property type="nucleotide sequence ID" value="NZ_JAFIRR010000086.1"/>
</dbReference>
<evidence type="ECO:0000256" key="1">
    <source>
        <dbReference type="ARBA" id="ARBA00022475"/>
    </source>
</evidence>
<sequence>MPLELDIYGIYMPGLFGLMLAAYALLRAVQRVAERAGLYALVWHRPLFDLALYVLILGAVSSFASKVLG</sequence>
<evidence type="ECO:0000256" key="3">
    <source>
        <dbReference type="ARBA" id="ARBA00022989"/>
    </source>
</evidence>
<organism evidence="6 7">
    <name type="scientific">Siccirubricoccus soli</name>
    <dbReference type="NCBI Taxonomy" id="2899147"/>
    <lineage>
        <taxon>Bacteria</taxon>
        <taxon>Pseudomonadati</taxon>
        <taxon>Pseudomonadota</taxon>
        <taxon>Alphaproteobacteria</taxon>
        <taxon>Acetobacterales</taxon>
        <taxon>Roseomonadaceae</taxon>
        <taxon>Siccirubricoccus</taxon>
    </lineage>
</organism>
<evidence type="ECO:0000313" key="6">
    <source>
        <dbReference type="EMBL" id="MCO6417324.1"/>
    </source>
</evidence>
<feature type="transmembrane region" description="Helical" evidence="5">
    <location>
        <begin position="6"/>
        <end position="26"/>
    </location>
</feature>
<keyword evidence="1" id="KW-1003">Cell membrane</keyword>
<evidence type="ECO:0000256" key="5">
    <source>
        <dbReference type="SAM" id="Phobius"/>
    </source>
</evidence>
<keyword evidence="4 5" id="KW-0472">Membrane</keyword>
<reference evidence="6 7" key="1">
    <citation type="submission" date="2021-12" db="EMBL/GenBank/DDBJ databases">
        <title>Siccirubricoccus leaddurans sp. nov., a high concentration Zn2+ tolerance bacterium.</title>
        <authorList>
            <person name="Cao Y."/>
        </authorList>
    </citation>
    <scope>NUCLEOTIDE SEQUENCE [LARGE SCALE GENOMIC DNA]</scope>
    <source>
        <strain evidence="6 7">KC 17139</strain>
    </source>
</reference>
<comment type="caution">
    <text evidence="6">The sequence shown here is derived from an EMBL/GenBank/DDBJ whole genome shotgun (WGS) entry which is preliminary data.</text>
</comment>
<protein>
    <submittedName>
        <fullName evidence="6">DUF1656 domain-containing protein</fullName>
    </submittedName>
</protein>
<dbReference type="Pfam" id="PF07869">
    <property type="entry name" value="DUF1656"/>
    <property type="match status" value="1"/>
</dbReference>
<name>A0ABT1D5X0_9PROT</name>
<evidence type="ECO:0000256" key="2">
    <source>
        <dbReference type="ARBA" id="ARBA00022692"/>
    </source>
</evidence>
<dbReference type="EMBL" id="JAFIRR010000086">
    <property type="protein sequence ID" value="MCO6417324.1"/>
    <property type="molecule type" value="Genomic_DNA"/>
</dbReference>
<accession>A0ABT1D5X0</accession>
<keyword evidence="2 5" id="KW-0812">Transmembrane</keyword>
<dbReference type="InterPro" id="IPR012451">
    <property type="entry name" value="DUF1656"/>
</dbReference>
<gene>
    <name evidence="6" type="ORF">JYK14_14285</name>
</gene>
<evidence type="ECO:0000256" key="4">
    <source>
        <dbReference type="ARBA" id="ARBA00023136"/>
    </source>
</evidence>